<comment type="subcellular location">
    <subcellularLocation>
        <location evidence="1">Cell outer membrane</location>
    </subcellularLocation>
</comment>
<evidence type="ECO:0000256" key="3">
    <source>
        <dbReference type="ARBA" id="ARBA00022729"/>
    </source>
</evidence>
<dbReference type="Pfam" id="PF14322">
    <property type="entry name" value="SusD-like_3"/>
    <property type="match status" value="1"/>
</dbReference>
<evidence type="ECO:0000256" key="6">
    <source>
        <dbReference type="SAM" id="SignalP"/>
    </source>
</evidence>
<dbReference type="STRING" id="739143.SAMN05216297_10231"/>
<keyword evidence="4" id="KW-0472">Membrane</keyword>
<dbReference type="Proteomes" id="UP000199672">
    <property type="component" value="Unassembled WGS sequence"/>
</dbReference>
<name>A0A1I1LI14_9FLAO</name>
<dbReference type="RefSeq" id="WP_091490759.1">
    <property type="nucleotide sequence ID" value="NZ_FOMH01000002.1"/>
</dbReference>
<accession>A0A1I1LI14</accession>
<organism evidence="9 10">
    <name type="scientific">Flavobacterium phragmitis</name>
    <dbReference type="NCBI Taxonomy" id="739143"/>
    <lineage>
        <taxon>Bacteria</taxon>
        <taxon>Pseudomonadati</taxon>
        <taxon>Bacteroidota</taxon>
        <taxon>Flavobacteriia</taxon>
        <taxon>Flavobacteriales</taxon>
        <taxon>Flavobacteriaceae</taxon>
        <taxon>Flavobacterium</taxon>
    </lineage>
</organism>
<evidence type="ECO:0000259" key="7">
    <source>
        <dbReference type="Pfam" id="PF07980"/>
    </source>
</evidence>
<dbReference type="InterPro" id="IPR011990">
    <property type="entry name" value="TPR-like_helical_dom_sf"/>
</dbReference>
<dbReference type="GO" id="GO:0009279">
    <property type="term" value="C:cell outer membrane"/>
    <property type="evidence" value="ECO:0007669"/>
    <property type="project" value="UniProtKB-SubCell"/>
</dbReference>
<evidence type="ECO:0000256" key="4">
    <source>
        <dbReference type="ARBA" id="ARBA00023136"/>
    </source>
</evidence>
<dbReference type="AlphaFoldDB" id="A0A1I1LI14"/>
<dbReference type="InterPro" id="IPR033985">
    <property type="entry name" value="SusD-like_N"/>
</dbReference>
<dbReference type="SUPFAM" id="SSF48452">
    <property type="entry name" value="TPR-like"/>
    <property type="match status" value="1"/>
</dbReference>
<proteinExistence type="inferred from homology"/>
<dbReference type="InterPro" id="IPR012944">
    <property type="entry name" value="SusD_RagB_dom"/>
</dbReference>
<dbReference type="EMBL" id="FOMH01000002">
    <property type="protein sequence ID" value="SFC72661.1"/>
    <property type="molecule type" value="Genomic_DNA"/>
</dbReference>
<evidence type="ECO:0000313" key="10">
    <source>
        <dbReference type="Proteomes" id="UP000199672"/>
    </source>
</evidence>
<protein>
    <submittedName>
        <fullName evidence="9">RagB/SusD domain-containing protein</fullName>
    </submittedName>
</protein>
<sequence length="463" mass="51637">MKTQFFISFRVFFIVMLAFAEVSCDSFVEVDLPESQLTSEGVFKDNATADAALSDIYAKLRDTGILTGANTGISNQLGNYTDELIAFGSPTSTTVSFFNNALLPSNSNVADYWNNSYNQIYAANAVLEGVAESTVFSAENKAKLRGESLFIRALVHFYLVNLFGDIPYIKTTDYTANAYVTRQPLDDVYKNITDDLQNAADLLPAAYSSTERIRPNKYTVKALLARVYLHRGLYAEAANESSAVLNQSSTYILNSDLNQVFLIGSKETIWQLKSAVAGQNAQEGATFIFLSAPPVLTSLNPDLFNSFTSGDLRKNSWIKTVMNGNTPYYHPYKYKQQDFTGTSKEYSIVFRTAEQYLIRAEARAHQGDLIGAKEDLNKIRHRAGLGDTAALTQNEILQAVLEERKYELFTEQGHRFFDLKRYNKIDAVLAAVKQGWNTTDSLLPIPQNELSANPNLRPQNPGY</sequence>
<feature type="chain" id="PRO_5011640963" evidence="6">
    <location>
        <begin position="21"/>
        <end position="463"/>
    </location>
</feature>
<dbReference type="CDD" id="cd08977">
    <property type="entry name" value="SusD"/>
    <property type="match status" value="1"/>
</dbReference>
<feature type="domain" description="SusD-like N-terminal" evidence="8">
    <location>
        <begin position="95"/>
        <end position="229"/>
    </location>
</feature>
<reference evidence="10" key="1">
    <citation type="submission" date="2016-10" db="EMBL/GenBank/DDBJ databases">
        <authorList>
            <person name="Varghese N."/>
            <person name="Submissions S."/>
        </authorList>
    </citation>
    <scope>NUCLEOTIDE SEQUENCE [LARGE SCALE GENOMIC DNA]</scope>
    <source>
        <strain evidence="10">CGMCC 1.10370</strain>
    </source>
</reference>
<keyword evidence="5" id="KW-0998">Cell outer membrane</keyword>
<keyword evidence="3 6" id="KW-0732">Signal</keyword>
<dbReference type="OrthoDB" id="621570at2"/>
<feature type="domain" description="RagB/SusD" evidence="7">
    <location>
        <begin position="319"/>
        <end position="463"/>
    </location>
</feature>
<keyword evidence="10" id="KW-1185">Reference proteome</keyword>
<evidence type="ECO:0000256" key="2">
    <source>
        <dbReference type="ARBA" id="ARBA00006275"/>
    </source>
</evidence>
<dbReference type="Gene3D" id="1.25.40.390">
    <property type="match status" value="1"/>
</dbReference>
<evidence type="ECO:0000256" key="1">
    <source>
        <dbReference type="ARBA" id="ARBA00004442"/>
    </source>
</evidence>
<evidence type="ECO:0000259" key="8">
    <source>
        <dbReference type="Pfam" id="PF14322"/>
    </source>
</evidence>
<dbReference type="Pfam" id="PF07980">
    <property type="entry name" value="SusD_RagB"/>
    <property type="match status" value="1"/>
</dbReference>
<comment type="similarity">
    <text evidence="2">Belongs to the SusD family.</text>
</comment>
<evidence type="ECO:0000313" key="9">
    <source>
        <dbReference type="EMBL" id="SFC72661.1"/>
    </source>
</evidence>
<feature type="signal peptide" evidence="6">
    <location>
        <begin position="1"/>
        <end position="20"/>
    </location>
</feature>
<evidence type="ECO:0000256" key="5">
    <source>
        <dbReference type="ARBA" id="ARBA00023237"/>
    </source>
</evidence>
<gene>
    <name evidence="9" type="ORF">SAMN05216297_10231</name>
</gene>